<evidence type="ECO:0000313" key="2">
    <source>
        <dbReference type="WBParaSite" id="L893_g25621.t1"/>
    </source>
</evidence>
<accession>A0A1I7ZFA9</accession>
<dbReference type="Proteomes" id="UP000095287">
    <property type="component" value="Unplaced"/>
</dbReference>
<reference evidence="2" key="1">
    <citation type="submission" date="2016-11" db="UniProtKB">
        <authorList>
            <consortium name="WormBaseParasite"/>
        </authorList>
    </citation>
    <scope>IDENTIFICATION</scope>
</reference>
<evidence type="ECO:0000313" key="1">
    <source>
        <dbReference type="Proteomes" id="UP000095287"/>
    </source>
</evidence>
<keyword evidence="1" id="KW-1185">Reference proteome</keyword>
<organism evidence="1 2">
    <name type="scientific">Steinernema glaseri</name>
    <dbReference type="NCBI Taxonomy" id="37863"/>
    <lineage>
        <taxon>Eukaryota</taxon>
        <taxon>Metazoa</taxon>
        <taxon>Ecdysozoa</taxon>
        <taxon>Nematoda</taxon>
        <taxon>Chromadorea</taxon>
        <taxon>Rhabditida</taxon>
        <taxon>Tylenchina</taxon>
        <taxon>Panagrolaimomorpha</taxon>
        <taxon>Strongyloidoidea</taxon>
        <taxon>Steinernematidae</taxon>
        <taxon>Steinernema</taxon>
    </lineage>
</organism>
<dbReference type="AlphaFoldDB" id="A0A1I7ZFA9"/>
<protein>
    <submittedName>
        <fullName evidence="2">Rho-GAP domain-containing protein</fullName>
    </submittedName>
</protein>
<dbReference type="WBParaSite" id="L893_g25621.t1">
    <property type="protein sequence ID" value="L893_g25621.t1"/>
    <property type="gene ID" value="L893_g25621"/>
</dbReference>
<name>A0A1I7ZFA9_9BILA</name>
<proteinExistence type="predicted"/>
<sequence length="119" mass="13313">MEAIAADKNKMSMGVLNSALVYAVPQHRFSDNLPYVLSEDPSSPWPKQQFSAIIEDDFECKFSFSFNEGRENVCILCKMYVKYLSAMLGISVPLPLAYSLAILEANAATYCFEAFCFAK</sequence>